<dbReference type="SMART" id="SM00028">
    <property type="entry name" value="TPR"/>
    <property type="match status" value="4"/>
</dbReference>
<dbReference type="AlphaFoldDB" id="A0A7Y0AMC7"/>
<feature type="transmembrane region" description="Helical" evidence="1">
    <location>
        <begin position="336"/>
        <end position="355"/>
    </location>
</feature>
<gene>
    <name evidence="3" type="ORF">HHL23_09175</name>
</gene>
<dbReference type="SMART" id="SM00421">
    <property type="entry name" value="HTH_LUXR"/>
    <property type="match status" value="1"/>
</dbReference>
<dbReference type="InterPro" id="IPR011990">
    <property type="entry name" value="TPR-like_helical_dom_sf"/>
</dbReference>
<dbReference type="Gene3D" id="1.10.10.10">
    <property type="entry name" value="Winged helix-like DNA-binding domain superfamily/Winged helix DNA-binding domain"/>
    <property type="match status" value="1"/>
</dbReference>
<dbReference type="InterPro" id="IPR016032">
    <property type="entry name" value="Sig_transdc_resp-reg_C-effctor"/>
</dbReference>
<dbReference type="EMBL" id="JABBGI010000010">
    <property type="protein sequence ID" value="NML69970.1"/>
    <property type="molecule type" value="Genomic_DNA"/>
</dbReference>
<dbReference type="RefSeq" id="WP_169234512.1">
    <property type="nucleotide sequence ID" value="NZ_JABBGI010000010.1"/>
</dbReference>
<dbReference type="GO" id="GO:0006355">
    <property type="term" value="P:regulation of DNA-templated transcription"/>
    <property type="evidence" value="ECO:0007669"/>
    <property type="project" value="InterPro"/>
</dbReference>
<keyword evidence="1" id="KW-0812">Transmembrane</keyword>
<keyword evidence="4" id="KW-1185">Reference proteome</keyword>
<sequence length="491" mass="58475">MCKKKYWFIFCFFLFPFFFPQQEEIERIDFLLQQSDEYALKDDLKSMKFAKKASLIAERIGNSFKIAETYLYMAKCLDQLDYHKESLAYIDKGLGMKATANNDWLKASFKEIKAANYGVLGFDDQELQEYFEIINLTSKKKDFDSKLLFSRTNARIATVYLYKKKYDEATQFINNAIRVQKTFNHQNWEGLADIYTIKGYVDLENKKEDSAYLYFNKACIVLEKENRSKHQLLSVLAEYYATKKEYKKALDCFIQSLDEMKKFKVVDIYTSSDINRRISEVYGIIGDKKNEKIYLEEYYKQKEKFDQSKKIDIQSAVNSILNEKNEDLRYSKQQNYWIIISIIAFALVIFALFYFKYYKSKEKQVKENEIHIQQKESEIIEKNKYTIELEQKLQVSLEEVIEEAKKSSPVFFEKFQSLYPDFQHRLLEINSSLTPGELILLAYVYLNFSSKEIADYTFRSFRTIQTRKYTLRKKLGLQTNEDLYIWLKSVC</sequence>
<dbReference type="InterPro" id="IPR000792">
    <property type="entry name" value="Tscrpt_reg_LuxR_C"/>
</dbReference>
<feature type="domain" description="HTH luxR-type" evidence="2">
    <location>
        <begin position="430"/>
        <end position="487"/>
    </location>
</feature>
<proteinExistence type="predicted"/>
<dbReference type="SUPFAM" id="SSF48452">
    <property type="entry name" value="TPR-like"/>
    <property type="match status" value="2"/>
</dbReference>
<evidence type="ECO:0000313" key="3">
    <source>
        <dbReference type="EMBL" id="NML69970.1"/>
    </source>
</evidence>
<comment type="caution">
    <text evidence="3">The sequence shown here is derived from an EMBL/GenBank/DDBJ whole genome shotgun (WGS) entry which is preliminary data.</text>
</comment>
<protein>
    <recommendedName>
        <fullName evidence="2">HTH luxR-type domain-containing protein</fullName>
    </recommendedName>
</protein>
<organism evidence="3 4">
    <name type="scientific">Chryseobacterium antibioticum</name>
    <dbReference type="NCBI Taxonomy" id="2728847"/>
    <lineage>
        <taxon>Bacteria</taxon>
        <taxon>Pseudomonadati</taxon>
        <taxon>Bacteroidota</taxon>
        <taxon>Flavobacteriia</taxon>
        <taxon>Flavobacteriales</taxon>
        <taxon>Weeksellaceae</taxon>
        <taxon>Chryseobacterium group</taxon>
        <taxon>Chryseobacterium</taxon>
    </lineage>
</organism>
<evidence type="ECO:0000313" key="4">
    <source>
        <dbReference type="Proteomes" id="UP000544054"/>
    </source>
</evidence>
<evidence type="ECO:0000259" key="2">
    <source>
        <dbReference type="SMART" id="SM00421"/>
    </source>
</evidence>
<keyword evidence="1" id="KW-1133">Transmembrane helix</keyword>
<dbReference type="Gene3D" id="1.25.40.10">
    <property type="entry name" value="Tetratricopeptide repeat domain"/>
    <property type="match status" value="2"/>
</dbReference>
<reference evidence="3 4" key="1">
    <citation type="submission" date="2020-04" db="EMBL/GenBank/DDBJ databases">
        <title>Chryseobacterium sp. RP-3-3 sp. nov., isolated from Jeju soil.</title>
        <authorList>
            <person name="Dahal R.H."/>
        </authorList>
    </citation>
    <scope>NUCLEOTIDE SEQUENCE [LARGE SCALE GENOMIC DNA]</scope>
    <source>
        <strain evidence="3 4">RP-3-3</strain>
    </source>
</reference>
<dbReference type="Proteomes" id="UP000544054">
    <property type="component" value="Unassembled WGS sequence"/>
</dbReference>
<dbReference type="InterPro" id="IPR036388">
    <property type="entry name" value="WH-like_DNA-bd_sf"/>
</dbReference>
<accession>A0A7Y0AMC7</accession>
<keyword evidence="1" id="KW-0472">Membrane</keyword>
<name>A0A7Y0AMC7_9FLAO</name>
<dbReference type="SUPFAM" id="SSF46894">
    <property type="entry name" value="C-terminal effector domain of the bipartite response regulators"/>
    <property type="match status" value="1"/>
</dbReference>
<dbReference type="InterPro" id="IPR019734">
    <property type="entry name" value="TPR_rpt"/>
</dbReference>
<evidence type="ECO:0000256" key="1">
    <source>
        <dbReference type="SAM" id="Phobius"/>
    </source>
</evidence>
<dbReference type="GO" id="GO:0003677">
    <property type="term" value="F:DNA binding"/>
    <property type="evidence" value="ECO:0007669"/>
    <property type="project" value="InterPro"/>
</dbReference>